<protein>
    <submittedName>
        <fullName evidence="2">Uncharacterized protein</fullName>
    </submittedName>
</protein>
<evidence type="ECO:0000313" key="3">
    <source>
        <dbReference type="Proteomes" id="UP000631670"/>
    </source>
</evidence>
<name>A0ABR9IC60_9PSEU</name>
<feature type="region of interest" description="Disordered" evidence="1">
    <location>
        <begin position="32"/>
        <end position="61"/>
    </location>
</feature>
<evidence type="ECO:0000313" key="2">
    <source>
        <dbReference type="EMBL" id="MBE1500751.1"/>
    </source>
</evidence>
<sequence length="78" mass="8616">MLKTTFPVIDTRGLADQAAVVTLLTDLQAPVERTGTRRPAPSISDLEGEERHPAKGQSHSFTAQWERAFLRRVSRATA</sequence>
<keyword evidence="3" id="KW-1185">Reference proteome</keyword>
<dbReference type="Proteomes" id="UP000631670">
    <property type="component" value="Unassembled WGS sequence"/>
</dbReference>
<comment type="caution">
    <text evidence="2">The sequence shown here is derived from an EMBL/GenBank/DDBJ whole genome shotgun (WGS) entry which is preliminary data.</text>
</comment>
<gene>
    <name evidence="2" type="ORF">H4696_007851</name>
</gene>
<accession>A0ABR9IC60</accession>
<proteinExistence type="predicted"/>
<dbReference type="RefSeq" id="WP_143264955.1">
    <property type="nucleotide sequence ID" value="NZ_JADBEG010000001.1"/>
</dbReference>
<evidence type="ECO:0000256" key="1">
    <source>
        <dbReference type="SAM" id="MobiDB-lite"/>
    </source>
</evidence>
<reference evidence="2 3" key="1">
    <citation type="submission" date="2020-10" db="EMBL/GenBank/DDBJ databases">
        <title>Sequencing the genomes of 1000 actinobacteria strains.</title>
        <authorList>
            <person name="Klenk H.-P."/>
        </authorList>
    </citation>
    <scope>NUCLEOTIDE SEQUENCE [LARGE SCALE GENOMIC DNA]</scope>
    <source>
        <strain evidence="2 3">DSM 44653</strain>
    </source>
</reference>
<dbReference type="EMBL" id="JADBEG010000001">
    <property type="protein sequence ID" value="MBE1500751.1"/>
    <property type="molecule type" value="Genomic_DNA"/>
</dbReference>
<organism evidence="2 3">
    <name type="scientific">Amycolatopsis lexingtonensis</name>
    <dbReference type="NCBI Taxonomy" id="218822"/>
    <lineage>
        <taxon>Bacteria</taxon>
        <taxon>Bacillati</taxon>
        <taxon>Actinomycetota</taxon>
        <taxon>Actinomycetes</taxon>
        <taxon>Pseudonocardiales</taxon>
        <taxon>Pseudonocardiaceae</taxon>
        <taxon>Amycolatopsis</taxon>
    </lineage>
</organism>